<proteinExistence type="predicted"/>
<dbReference type="GO" id="GO:0016740">
    <property type="term" value="F:transferase activity"/>
    <property type="evidence" value="ECO:0007669"/>
    <property type="project" value="UniProtKB-KW"/>
</dbReference>
<dbReference type="SUPFAM" id="SSF52540">
    <property type="entry name" value="P-loop containing nucleoside triphosphate hydrolases"/>
    <property type="match status" value="1"/>
</dbReference>
<name>A0A379IP65_ECTME</name>
<sequence length="248" mass="28248">MRFIRNLFSRSERVVESALVPGPRPVMVVGMHRSGTSFLTGSLQQAGLELGKFSAWNPHNLKGNRENLDIVAFNDGVLNARGFAWDNPPTSRILWTSEEYARARELIADFAGAPHWGFKDPRSLLLVDGWRELLPDLRFVGIFRHPSAVVQSLHARGGMPEEHALMLWAAYNERLLALYREQPFPLLCFDEDEVTLHDKLNQVLLELGLEPLEGERFFSAELKHHQQLAIPLPDALQAMYQQLRAYAR</sequence>
<reference evidence="1 2" key="1">
    <citation type="submission" date="2018-06" db="EMBL/GenBank/DDBJ databases">
        <authorList>
            <consortium name="Pathogen Informatics"/>
            <person name="Doyle S."/>
        </authorList>
    </citation>
    <scope>NUCLEOTIDE SEQUENCE [LARGE SCALE GENOMIC DNA]</scope>
    <source>
        <strain evidence="1 2">NCTC10899</strain>
    </source>
</reference>
<dbReference type="EMBL" id="UGUU01000001">
    <property type="protein sequence ID" value="SUD37881.1"/>
    <property type="molecule type" value="Genomic_DNA"/>
</dbReference>
<dbReference type="InterPro" id="IPR027417">
    <property type="entry name" value="P-loop_NTPase"/>
</dbReference>
<dbReference type="AlphaFoldDB" id="A0A379IP65"/>
<dbReference type="Proteomes" id="UP000254260">
    <property type="component" value="Unassembled WGS sequence"/>
</dbReference>
<evidence type="ECO:0000313" key="2">
    <source>
        <dbReference type="Proteomes" id="UP000254260"/>
    </source>
</evidence>
<keyword evidence="1" id="KW-0808">Transferase</keyword>
<dbReference type="Gene3D" id="3.40.50.300">
    <property type="entry name" value="P-loop containing nucleotide triphosphate hydrolases"/>
    <property type="match status" value="1"/>
</dbReference>
<protein>
    <submittedName>
        <fullName evidence="1">Glycosyl transferase family protein</fullName>
    </submittedName>
</protein>
<gene>
    <name evidence="1" type="ORF">NCTC10899_00642</name>
</gene>
<accession>A0A379IP65</accession>
<evidence type="ECO:0000313" key="1">
    <source>
        <dbReference type="EMBL" id="SUD37881.1"/>
    </source>
</evidence>
<dbReference type="Pfam" id="PF13469">
    <property type="entry name" value="Sulfotransfer_3"/>
    <property type="match status" value="1"/>
</dbReference>
<dbReference type="OrthoDB" id="9179784at2"/>
<dbReference type="RefSeq" id="WP_041769620.1">
    <property type="nucleotide sequence ID" value="NZ_CBCRWL010000004.1"/>
</dbReference>
<organism evidence="1 2">
    <name type="scientific">Ectopseudomonas mendocina</name>
    <name type="common">Pseudomonas mendocina</name>
    <dbReference type="NCBI Taxonomy" id="300"/>
    <lineage>
        <taxon>Bacteria</taxon>
        <taxon>Pseudomonadati</taxon>
        <taxon>Pseudomonadota</taxon>
        <taxon>Gammaproteobacteria</taxon>
        <taxon>Pseudomonadales</taxon>
        <taxon>Pseudomonadaceae</taxon>
        <taxon>Ectopseudomonas</taxon>
    </lineage>
</organism>